<keyword evidence="2" id="KW-0813">Transport</keyword>
<feature type="transmembrane region" description="Helical" evidence="7">
    <location>
        <begin position="182"/>
        <end position="205"/>
    </location>
</feature>
<dbReference type="AlphaFoldDB" id="A0A9X3AEZ7"/>
<evidence type="ECO:0000256" key="6">
    <source>
        <dbReference type="ARBA" id="ARBA00023136"/>
    </source>
</evidence>
<dbReference type="GO" id="GO:0016020">
    <property type="term" value="C:membrane"/>
    <property type="evidence" value="ECO:0007669"/>
    <property type="project" value="UniProtKB-SubCell"/>
</dbReference>
<gene>
    <name evidence="9" type="ORF">NZH93_11960</name>
</gene>
<feature type="transmembrane region" description="Helical" evidence="7">
    <location>
        <begin position="148"/>
        <end position="170"/>
    </location>
</feature>
<comment type="caution">
    <text evidence="9">The sequence shown here is derived from an EMBL/GenBank/DDBJ whole genome shotgun (WGS) entry which is preliminary data.</text>
</comment>
<feature type="transmembrane region" description="Helical" evidence="7">
    <location>
        <begin position="329"/>
        <end position="351"/>
    </location>
</feature>
<feature type="transmembrane region" description="Helical" evidence="7">
    <location>
        <begin position="251"/>
        <end position="269"/>
    </location>
</feature>
<dbReference type="InterPro" id="IPR038770">
    <property type="entry name" value="Na+/solute_symporter_sf"/>
</dbReference>
<feature type="transmembrane region" description="Helical" evidence="7">
    <location>
        <begin position="211"/>
        <end position="231"/>
    </location>
</feature>
<dbReference type="GO" id="GO:1902600">
    <property type="term" value="P:proton transmembrane transport"/>
    <property type="evidence" value="ECO:0007669"/>
    <property type="project" value="InterPro"/>
</dbReference>
<evidence type="ECO:0000256" key="4">
    <source>
        <dbReference type="ARBA" id="ARBA00022989"/>
    </source>
</evidence>
<evidence type="ECO:0000256" key="5">
    <source>
        <dbReference type="ARBA" id="ARBA00023065"/>
    </source>
</evidence>
<evidence type="ECO:0000256" key="2">
    <source>
        <dbReference type="ARBA" id="ARBA00022448"/>
    </source>
</evidence>
<dbReference type="PANTHER" id="PTHR32468">
    <property type="entry name" value="CATION/H + ANTIPORTER"/>
    <property type="match status" value="1"/>
</dbReference>
<dbReference type="PANTHER" id="PTHR32468:SF0">
    <property type="entry name" value="K(+)_H(+) ANTIPORTER 1"/>
    <property type="match status" value="1"/>
</dbReference>
<evidence type="ECO:0000256" key="3">
    <source>
        <dbReference type="ARBA" id="ARBA00022692"/>
    </source>
</evidence>
<feature type="transmembrane region" description="Helical" evidence="7">
    <location>
        <begin position="363"/>
        <end position="388"/>
    </location>
</feature>
<organism evidence="9 10">
    <name type="scientific">Umezawaea endophytica</name>
    <dbReference type="NCBI Taxonomy" id="1654476"/>
    <lineage>
        <taxon>Bacteria</taxon>
        <taxon>Bacillati</taxon>
        <taxon>Actinomycetota</taxon>
        <taxon>Actinomycetes</taxon>
        <taxon>Pseudonocardiales</taxon>
        <taxon>Pseudonocardiaceae</taxon>
        <taxon>Umezawaea</taxon>
    </lineage>
</organism>
<dbReference type="EMBL" id="JANYMP010000004">
    <property type="protein sequence ID" value="MCS7477571.1"/>
    <property type="molecule type" value="Genomic_DNA"/>
</dbReference>
<dbReference type="GO" id="GO:0015297">
    <property type="term" value="F:antiporter activity"/>
    <property type="evidence" value="ECO:0007669"/>
    <property type="project" value="InterPro"/>
</dbReference>
<keyword evidence="3 7" id="KW-0812">Transmembrane</keyword>
<dbReference type="Pfam" id="PF00999">
    <property type="entry name" value="Na_H_Exchanger"/>
    <property type="match status" value="1"/>
</dbReference>
<feature type="transmembrane region" description="Helical" evidence="7">
    <location>
        <begin position="113"/>
        <end position="136"/>
    </location>
</feature>
<feature type="transmembrane region" description="Helical" evidence="7">
    <location>
        <begin position="275"/>
        <end position="292"/>
    </location>
</feature>
<feature type="transmembrane region" description="Helical" evidence="7">
    <location>
        <begin position="394"/>
        <end position="416"/>
    </location>
</feature>
<feature type="domain" description="Cation/H+ exchanger transmembrane" evidence="8">
    <location>
        <begin position="29"/>
        <end position="413"/>
    </location>
</feature>
<protein>
    <submittedName>
        <fullName evidence="9">Cation:proton antiporter</fullName>
    </submittedName>
</protein>
<accession>A0A9X3AEZ7</accession>
<reference evidence="9" key="1">
    <citation type="submission" date="2022-08" db="EMBL/GenBank/DDBJ databases">
        <authorList>
            <person name="Tistechok S."/>
            <person name="Samborskyy M."/>
            <person name="Roman I."/>
        </authorList>
    </citation>
    <scope>NUCLEOTIDE SEQUENCE</scope>
    <source>
        <strain evidence="9">DSM 103496</strain>
    </source>
</reference>
<feature type="transmembrane region" description="Helical" evidence="7">
    <location>
        <begin position="84"/>
        <end position="106"/>
    </location>
</feature>
<dbReference type="Gene3D" id="1.20.1530.20">
    <property type="match status" value="1"/>
</dbReference>
<dbReference type="InterPro" id="IPR050794">
    <property type="entry name" value="CPA2_transporter"/>
</dbReference>
<dbReference type="InterPro" id="IPR006153">
    <property type="entry name" value="Cation/H_exchanger_TM"/>
</dbReference>
<keyword evidence="4 7" id="KW-1133">Transmembrane helix</keyword>
<evidence type="ECO:0000313" key="9">
    <source>
        <dbReference type="EMBL" id="MCS7477571.1"/>
    </source>
</evidence>
<evidence type="ECO:0000256" key="1">
    <source>
        <dbReference type="ARBA" id="ARBA00004141"/>
    </source>
</evidence>
<proteinExistence type="predicted"/>
<evidence type="ECO:0000313" key="10">
    <source>
        <dbReference type="Proteomes" id="UP001141259"/>
    </source>
</evidence>
<dbReference type="Proteomes" id="UP001141259">
    <property type="component" value="Unassembled WGS sequence"/>
</dbReference>
<feature type="transmembrane region" description="Helical" evidence="7">
    <location>
        <begin position="299"/>
        <end position="317"/>
    </location>
</feature>
<keyword evidence="5" id="KW-0406">Ion transport</keyword>
<keyword evidence="10" id="KW-1185">Reference proteome</keyword>
<keyword evidence="6 7" id="KW-0472">Membrane</keyword>
<dbReference type="RefSeq" id="WP_259623067.1">
    <property type="nucleotide sequence ID" value="NZ_JANYMP010000004.1"/>
</dbReference>
<sequence>MTVFAAPVSPIGAHQMLVFLLQIALLLGTAFLLGRLAIRFRMPALVGELAAGVLLGPSLLAHALPALSAWLLPTNPEQIHLLDAVGQLGVLLLVGLTGMHIDLGLVRRKGKTAAWVSMGGLLVPLGLGFAVGMVLPTSLLAQGTERNVFALFLGVAMCVSAIPVIAKTLLEMRLLHRNIGQLIISSAAVDDIVGWSLLSIVSAMATTGLRAGLVLFTIGCLVVVALVALLIGRPLVRKSLEYANRSSDPGVTVAVVVLLLILSAAGTHALGLEPILGTFICGVLLSSSGLLDRTKLAPLRTFVMAVLAPIFFATAGLRMDLTALRKPAVLGAAVLVLAVAIGGKFIGAYIGARTGKLTHWEGLALGAGLNARGVVEVVVAMVGLRLGVLTTETYTIVILVAVVTSLMAPPTLRYAVGKIAETSEEKDREKAFSGT</sequence>
<feature type="transmembrane region" description="Helical" evidence="7">
    <location>
        <begin position="16"/>
        <end position="37"/>
    </location>
</feature>
<comment type="subcellular location">
    <subcellularLocation>
        <location evidence="1">Membrane</location>
        <topology evidence="1">Multi-pass membrane protein</topology>
    </subcellularLocation>
</comment>
<evidence type="ECO:0000256" key="7">
    <source>
        <dbReference type="SAM" id="Phobius"/>
    </source>
</evidence>
<evidence type="ECO:0000259" key="8">
    <source>
        <dbReference type="Pfam" id="PF00999"/>
    </source>
</evidence>
<feature type="transmembrane region" description="Helical" evidence="7">
    <location>
        <begin position="49"/>
        <end position="72"/>
    </location>
</feature>
<name>A0A9X3AEZ7_9PSEU</name>